<dbReference type="OrthoDB" id="7777654at2759"/>
<organism evidence="2 3">
    <name type="scientific">Postia placenta MAD-698-R-SB12</name>
    <dbReference type="NCBI Taxonomy" id="670580"/>
    <lineage>
        <taxon>Eukaryota</taxon>
        <taxon>Fungi</taxon>
        <taxon>Dikarya</taxon>
        <taxon>Basidiomycota</taxon>
        <taxon>Agaricomycotina</taxon>
        <taxon>Agaricomycetes</taxon>
        <taxon>Polyporales</taxon>
        <taxon>Adustoporiaceae</taxon>
        <taxon>Rhodonia</taxon>
    </lineage>
</organism>
<proteinExistence type="predicted"/>
<evidence type="ECO:0000313" key="3">
    <source>
        <dbReference type="Proteomes" id="UP000194127"/>
    </source>
</evidence>
<dbReference type="STRING" id="670580.A0A1X6MTD5"/>
<dbReference type="InterPro" id="IPR002937">
    <property type="entry name" value="Amino_oxidase"/>
</dbReference>
<sequence length="245" mass="27258">MQFSRRWWEESPLLERGGASYTDRPTRRVIYPSYGIGKSSGTIIVSYTTSQDALRLGSLAGGKGTHAEERLKDVILKDLADMHHGIVSVETLRSLLVDYDVWSWYNHENSAGAFAEFAPAQFRDLYPKVTTPPGGILHFGGEATSVHHAWVLGALNSAYRCVKEILLSDIRRKELIAKLEELWGLDSELTTELVTNQVIVGQNPSEFKFVFKPTGSLDGVKVQPRIPKRLAMLLLIGHHSDPDSG</sequence>
<dbReference type="Gene3D" id="3.90.660.10">
    <property type="match status" value="1"/>
</dbReference>
<name>A0A1X6MTD5_9APHY</name>
<dbReference type="Pfam" id="PF01593">
    <property type="entry name" value="Amino_oxidase"/>
    <property type="match status" value="1"/>
</dbReference>
<dbReference type="SUPFAM" id="SSF51905">
    <property type="entry name" value="FAD/NAD(P)-binding domain"/>
    <property type="match status" value="1"/>
</dbReference>
<protein>
    <recommendedName>
        <fullName evidence="1">Amine oxidase domain-containing protein</fullName>
    </recommendedName>
</protein>
<dbReference type="Proteomes" id="UP000194127">
    <property type="component" value="Unassembled WGS sequence"/>
</dbReference>
<accession>A0A1X6MTD5</accession>
<dbReference type="AlphaFoldDB" id="A0A1X6MTD5"/>
<feature type="domain" description="Amine oxidase" evidence="1">
    <location>
        <begin position="1"/>
        <end position="166"/>
    </location>
</feature>
<evidence type="ECO:0000259" key="1">
    <source>
        <dbReference type="Pfam" id="PF01593"/>
    </source>
</evidence>
<gene>
    <name evidence="2" type="ORF">POSPLADRAFT_1149542</name>
</gene>
<dbReference type="InterPro" id="IPR036188">
    <property type="entry name" value="FAD/NAD-bd_sf"/>
</dbReference>
<evidence type="ECO:0000313" key="2">
    <source>
        <dbReference type="EMBL" id="OSX59651.1"/>
    </source>
</evidence>
<dbReference type="Gene3D" id="1.10.10.1620">
    <property type="match status" value="1"/>
</dbReference>
<dbReference type="SUPFAM" id="SSF54373">
    <property type="entry name" value="FAD-linked reductases, C-terminal domain"/>
    <property type="match status" value="1"/>
</dbReference>
<dbReference type="GeneID" id="36331267"/>
<reference evidence="2 3" key="1">
    <citation type="submission" date="2017-04" db="EMBL/GenBank/DDBJ databases">
        <title>Genome Sequence of the Model Brown-Rot Fungus Postia placenta SB12.</title>
        <authorList>
            <consortium name="DOE Joint Genome Institute"/>
            <person name="Gaskell J."/>
            <person name="Kersten P."/>
            <person name="Larrondo L.F."/>
            <person name="Canessa P."/>
            <person name="Martinez D."/>
            <person name="Hibbett D."/>
            <person name="Schmoll M."/>
            <person name="Kubicek C.P."/>
            <person name="Martinez A.T."/>
            <person name="Yadav J."/>
            <person name="Master E."/>
            <person name="Magnuson J.K."/>
            <person name="James T."/>
            <person name="Yaver D."/>
            <person name="Berka R."/>
            <person name="Labutti K."/>
            <person name="Lipzen A."/>
            <person name="Aerts A."/>
            <person name="Barry K."/>
            <person name="Henrissat B."/>
            <person name="Blanchette R."/>
            <person name="Grigoriev I."/>
            <person name="Cullen D."/>
        </authorList>
    </citation>
    <scope>NUCLEOTIDE SEQUENCE [LARGE SCALE GENOMIC DNA]</scope>
    <source>
        <strain evidence="2 3">MAD-698-R-SB12</strain>
    </source>
</reference>
<keyword evidence="3" id="KW-1185">Reference proteome</keyword>
<dbReference type="RefSeq" id="XP_024336445.1">
    <property type="nucleotide sequence ID" value="XM_024486318.1"/>
</dbReference>
<dbReference type="GO" id="GO:0016491">
    <property type="term" value="F:oxidoreductase activity"/>
    <property type="evidence" value="ECO:0007669"/>
    <property type="project" value="InterPro"/>
</dbReference>
<dbReference type="EMBL" id="KZ110601">
    <property type="protein sequence ID" value="OSX59651.1"/>
    <property type="molecule type" value="Genomic_DNA"/>
</dbReference>